<dbReference type="Proteomes" id="UP000233837">
    <property type="component" value="Unassembled WGS sequence"/>
</dbReference>
<dbReference type="InterPro" id="IPR001584">
    <property type="entry name" value="Integrase_cat-core"/>
</dbReference>
<dbReference type="InterPro" id="IPR012337">
    <property type="entry name" value="RNaseH-like_sf"/>
</dbReference>
<keyword evidence="3" id="KW-1185">Reference proteome</keyword>
<proteinExistence type="predicted"/>
<dbReference type="AlphaFoldDB" id="A0A2I0XAK1"/>
<reference evidence="2 3" key="1">
    <citation type="journal article" date="2016" name="Sci. Rep.">
        <title>The Dendrobium catenatum Lindl. genome sequence provides insights into polysaccharide synthase, floral development and adaptive evolution.</title>
        <authorList>
            <person name="Zhang G.Q."/>
            <person name="Xu Q."/>
            <person name="Bian C."/>
            <person name="Tsai W.C."/>
            <person name="Yeh C.M."/>
            <person name="Liu K.W."/>
            <person name="Yoshida K."/>
            <person name="Zhang L.S."/>
            <person name="Chang S.B."/>
            <person name="Chen F."/>
            <person name="Shi Y."/>
            <person name="Su Y.Y."/>
            <person name="Zhang Y.Q."/>
            <person name="Chen L.J."/>
            <person name="Yin Y."/>
            <person name="Lin M."/>
            <person name="Huang H."/>
            <person name="Deng H."/>
            <person name="Wang Z.W."/>
            <person name="Zhu S.L."/>
            <person name="Zhao X."/>
            <person name="Deng C."/>
            <person name="Niu S.C."/>
            <person name="Huang J."/>
            <person name="Wang M."/>
            <person name="Liu G.H."/>
            <person name="Yang H.J."/>
            <person name="Xiao X.J."/>
            <person name="Hsiao Y.Y."/>
            <person name="Wu W.L."/>
            <person name="Chen Y.Y."/>
            <person name="Mitsuda N."/>
            <person name="Ohme-Takagi M."/>
            <person name="Luo Y.B."/>
            <person name="Van de Peer Y."/>
            <person name="Liu Z.J."/>
        </authorList>
    </citation>
    <scope>NUCLEOTIDE SEQUENCE [LARGE SCALE GENOMIC DNA]</scope>
    <source>
        <tissue evidence="2">The whole plant</tissue>
    </source>
</reference>
<dbReference type="PANTHER" id="PTHR11439:SF483">
    <property type="entry name" value="PEPTIDE SYNTHASE GLIP-LIKE, PUTATIVE (AFU_ORTHOLOGUE AFUA_3G12920)-RELATED"/>
    <property type="match status" value="1"/>
</dbReference>
<protein>
    <submittedName>
        <fullName evidence="2">Retrovirus-related Pol polyprotein from transposon TNT 1-94</fullName>
    </submittedName>
</protein>
<dbReference type="Pfam" id="PF07727">
    <property type="entry name" value="RVT_2"/>
    <property type="match status" value="1"/>
</dbReference>
<dbReference type="PROSITE" id="PS50994">
    <property type="entry name" value="INTEGRASE"/>
    <property type="match status" value="1"/>
</dbReference>
<dbReference type="InterPro" id="IPR057670">
    <property type="entry name" value="SH3_retrovirus"/>
</dbReference>
<dbReference type="InterPro" id="IPR036397">
    <property type="entry name" value="RNaseH_sf"/>
</dbReference>
<evidence type="ECO:0000313" key="2">
    <source>
        <dbReference type="EMBL" id="PKU84943.1"/>
    </source>
</evidence>
<evidence type="ECO:0000259" key="1">
    <source>
        <dbReference type="PROSITE" id="PS50994"/>
    </source>
</evidence>
<dbReference type="PANTHER" id="PTHR11439">
    <property type="entry name" value="GAG-POL-RELATED RETROTRANSPOSON"/>
    <property type="match status" value="1"/>
</dbReference>
<dbReference type="SUPFAM" id="SSF56672">
    <property type="entry name" value="DNA/RNA polymerases"/>
    <property type="match status" value="1"/>
</dbReference>
<sequence length="805" mass="91084">MLNKSETFSKFYEFNNMINRQFDTNIKIVRSDGGGEFINSQFNYLFKRLGILHQYTCPYTPSQNGTAERKHRHLLETTRSLLIEAKLPQSLWTEALTTAAYLINRLPTKSLHNHSPYHILYHQPAKYNHLKIFGCLCYPWLRPYHTTKLSPLSTPCILTGYASAQKGYKCLDPQTGRTYISRHVIFNENIFPYSQLTMQDSSQTQLPNIPPLLMVPISSSNVNVPIPSTKQTPPPDVPSRITPIAPTPNTDSVNQPTQLATTTTASTGHPMVTRSKSGIIKSKHIFNLLHTHTKPDPTSYTEAARHEHWRTAMSQEFQALQSQGTWDLVPPDPQQNVLGCKWTFRTKYRADGSIARYKARLVAKGFDQEYGIDYQETFSPVAKIPTIRILLILALQHAWPIHQLDVSNAFLHGQLHHTVYMTQPPGFVDNLQPNYVCQLKKALYRLKQSPREWFSTLSGYLHTLGFQFSTSDSSLLIYNKNGTRMYFLVYVDDILLTGNCQQAIKQLLQTLNSRFTMKDLGQLSQFLGIQVTHTPSGLHLSQGHFAQTILHRAGMLNCKPVSTPSQIKNNSTNQASLAFANPSLYRQLAGSLQYLTLTRPDISFAVNKVCQHMQNPTNLHFESLKRLLRYIHGTLHVGLPLSGGDLTLRSYADADWAGDTSDRKSITGYCNFLGHSLISWSVKKQNAVARSSTEAEYRALAAAAAEVTWIRRLLHELDCPQHSPTPLYCDNTSAIALANNPVFHARTKHIDVDCHYIRNCIKENSIQVHHISTKDQIADLFTKPLHQSRFKLLSNKLINPPDSSI</sequence>
<reference evidence="2 3" key="2">
    <citation type="journal article" date="2017" name="Nature">
        <title>The Apostasia genome and the evolution of orchids.</title>
        <authorList>
            <person name="Zhang G.Q."/>
            <person name="Liu K.W."/>
            <person name="Li Z."/>
            <person name="Lohaus R."/>
            <person name="Hsiao Y.Y."/>
            <person name="Niu S.C."/>
            <person name="Wang J.Y."/>
            <person name="Lin Y.C."/>
            <person name="Xu Q."/>
            <person name="Chen L.J."/>
            <person name="Yoshida K."/>
            <person name="Fujiwara S."/>
            <person name="Wang Z.W."/>
            <person name="Zhang Y.Q."/>
            <person name="Mitsuda N."/>
            <person name="Wang M."/>
            <person name="Liu G.H."/>
            <person name="Pecoraro L."/>
            <person name="Huang H.X."/>
            <person name="Xiao X.J."/>
            <person name="Lin M."/>
            <person name="Wu X.Y."/>
            <person name="Wu W.L."/>
            <person name="Chen Y.Y."/>
            <person name="Chang S.B."/>
            <person name="Sakamoto S."/>
            <person name="Ohme-Takagi M."/>
            <person name="Yagi M."/>
            <person name="Zeng S.J."/>
            <person name="Shen C.Y."/>
            <person name="Yeh C.M."/>
            <person name="Luo Y.B."/>
            <person name="Tsai W.C."/>
            <person name="Van de Peer Y."/>
            <person name="Liu Z.J."/>
        </authorList>
    </citation>
    <scope>NUCLEOTIDE SEQUENCE [LARGE SCALE GENOMIC DNA]</scope>
    <source>
        <tissue evidence="2">The whole plant</tissue>
    </source>
</reference>
<evidence type="ECO:0000313" key="3">
    <source>
        <dbReference type="Proteomes" id="UP000233837"/>
    </source>
</evidence>
<dbReference type="GO" id="GO:0015074">
    <property type="term" value="P:DNA integration"/>
    <property type="evidence" value="ECO:0007669"/>
    <property type="project" value="InterPro"/>
</dbReference>
<accession>A0A2I0XAK1</accession>
<dbReference type="GO" id="GO:0003676">
    <property type="term" value="F:nucleic acid binding"/>
    <property type="evidence" value="ECO:0007669"/>
    <property type="project" value="InterPro"/>
</dbReference>
<organism evidence="2 3">
    <name type="scientific">Dendrobium catenatum</name>
    <dbReference type="NCBI Taxonomy" id="906689"/>
    <lineage>
        <taxon>Eukaryota</taxon>
        <taxon>Viridiplantae</taxon>
        <taxon>Streptophyta</taxon>
        <taxon>Embryophyta</taxon>
        <taxon>Tracheophyta</taxon>
        <taxon>Spermatophyta</taxon>
        <taxon>Magnoliopsida</taxon>
        <taxon>Liliopsida</taxon>
        <taxon>Asparagales</taxon>
        <taxon>Orchidaceae</taxon>
        <taxon>Epidendroideae</taxon>
        <taxon>Malaxideae</taxon>
        <taxon>Dendrobiinae</taxon>
        <taxon>Dendrobium</taxon>
    </lineage>
</organism>
<dbReference type="InterPro" id="IPR043502">
    <property type="entry name" value="DNA/RNA_pol_sf"/>
</dbReference>
<feature type="domain" description="Integrase catalytic" evidence="1">
    <location>
        <begin position="1"/>
        <end position="124"/>
    </location>
</feature>
<dbReference type="EMBL" id="KZ502019">
    <property type="protein sequence ID" value="PKU84943.1"/>
    <property type="molecule type" value="Genomic_DNA"/>
</dbReference>
<dbReference type="InterPro" id="IPR013103">
    <property type="entry name" value="RVT_2"/>
</dbReference>
<gene>
    <name evidence="2" type="ORF">MA16_Dca024776</name>
</gene>
<dbReference type="Pfam" id="PF25597">
    <property type="entry name" value="SH3_retrovirus"/>
    <property type="match status" value="1"/>
</dbReference>
<dbReference type="SUPFAM" id="SSF53098">
    <property type="entry name" value="Ribonuclease H-like"/>
    <property type="match status" value="1"/>
</dbReference>
<dbReference type="Gene3D" id="3.30.420.10">
    <property type="entry name" value="Ribonuclease H-like superfamily/Ribonuclease H"/>
    <property type="match status" value="1"/>
</dbReference>
<dbReference type="CDD" id="cd09272">
    <property type="entry name" value="RNase_HI_RT_Ty1"/>
    <property type="match status" value="1"/>
</dbReference>
<name>A0A2I0XAK1_9ASPA</name>